<dbReference type="Proteomes" id="UP001221898">
    <property type="component" value="Unassembled WGS sequence"/>
</dbReference>
<reference evidence="2" key="1">
    <citation type="journal article" date="2023" name="Science">
        <title>Genome structures resolve the early diversification of teleost fishes.</title>
        <authorList>
            <person name="Parey E."/>
            <person name="Louis A."/>
            <person name="Montfort J."/>
            <person name="Bouchez O."/>
            <person name="Roques C."/>
            <person name="Iampietro C."/>
            <person name="Lluch J."/>
            <person name="Castinel A."/>
            <person name="Donnadieu C."/>
            <person name="Desvignes T."/>
            <person name="Floi Bucao C."/>
            <person name="Jouanno E."/>
            <person name="Wen M."/>
            <person name="Mejri S."/>
            <person name="Dirks R."/>
            <person name="Jansen H."/>
            <person name="Henkel C."/>
            <person name="Chen W.J."/>
            <person name="Zahm M."/>
            <person name="Cabau C."/>
            <person name="Klopp C."/>
            <person name="Thompson A.W."/>
            <person name="Robinson-Rechavi M."/>
            <person name="Braasch I."/>
            <person name="Lecointre G."/>
            <person name="Bobe J."/>
            <person name="Postlethwait J.H."/>
            <person name="Berthelot C."/>
            <person name="Roest Crollius H."/>
            <person name="Guiguen Y."/>
        </authorList>
    </citation>
    <scope>NUCLEOTIDE SEQUENCE</scope>
    <source>
        <strain evidence="2">NC1722</strain>
    </source>
</reference>
<evidence type="ECO:0000313" key="3">
    <source>
        <dbReference type="Proteomes" id="UP001221898"/>
    </source>
</evidence>
<feature type="region of interest" description="Disordered" evidence="1">
    <location>
        <begin position="38"/>
        <end position="124"/>
    </location>
</feature>
<gene>
    <name evidence="2" type="ORF">AAFF_G00108430</name>
</gene>
<evidence type="ECO:0000313" key="2">
    <source>
        <dbReference type="EMBL" id="KAJ8390274.1"/>
    </source>
</evidence>
<dbReference type="AlphaFoldDB" id="A0AAD7RTU3"/>
<evidence type="ECO:0000256" key="1">
    <source>
        <dbReference type="SAM" id="MobiDB-lite"/>
    </source>
</evidence>
<sequence>MYFVQDLFLTFDPDVLCNIPPQIKCIRRSLLEVEARRRDTNEAHSDGRNRPKAVPNQAVFKTTWGRKRKATHKSNAAPRAARSANRGPAFTRVNPASPHCQGVGGRARSPGARKHAPRSVSPCSGRGALPCWCLVRRPDWATANNRGATDKDAVIIISSEAHGRPNWAVRKQGYFKTHSRGPTGNVTAHSLPVFLQTQPLQATHTERWKYCTPVIAFLYSYIRQATLQCTCEEFGHTASSLIDRLRIDQRSAVGLLLPWYSCSCRRIDGILGLFEHSGAVCSQMTQQVQRT</sequence>
<feature type="compositionally biased region" description="Basic and acidic residues" evidence="1">
    <location>
        <begin position="38"/>
        <end position="49"/>
    </location>
</feature>
<organism evidence="2 3">
    <name type="scientific">Aldrovandia affinis</name>
    <dbReference type="NCBI Taxonomy" id="143900"/>
    <lineage>
        <taxon>Eukaryota</taxon>
        <taxon>Metazoa</taxon>
        <taxon>Chordata</taxon>
        <taxon>Craniata</taxon>
        <taxon>Vertebrata</taxon>
        <taxon>Euteleostomi</taxon>
        <taxon>Actinopterygii</taxon>
        <taxon>Neopterygii</taxon>
        <taxon>Teleostei</taxon>
        <taxon>Notacanthiformes</taxon>
        <taxon>Halosauridae</taxon>
        <taxon>Aldrovandia</taxon>
    </lineage>
</organism>
<accession>A0AAD7RTU3</accession>
<keyword evidence="3" id="KW-1185">Reference proteome</keyword>
<feature type="compositionally biased region" description="Low complexity" evidence="1">
    <location>
        <begin position="74"/>
        <end position="89"/>
    </location>
</feature>
<name>A0AAD7RTU3_9TELE</name>
<dbReference type="EMBL" id="JAINUG010000171">
    <property type="protein sequence ID" value="KAJ8390274.1"/>
    <property type="molecule type" value="Genomic_DNA"/>
</dbReference>
<protein>
    <submittedName>
        <fullName evidence="2">Uncharacterized protein</fullName>
    </submittedName>
</protein>
<proteinExistence type="predicted"/>
<comment type="caution">
    <text evidence="2">The sequence shown here is derived from an EMBL/GenBank/DDBJ whole genome shotgun (WGS) entry which is preliminary data.</text>
</comment>